<dbReference type="Gene3D" id="3.30.200.20">
    <property type="entry name" value="Phosphorylase Kinase, domain 1"/>
    <property type="match status" value="1"/>
</dbReference>
<comment type="catalytic activity">
    <reaction evidence="7">
        <text>L-threonyl-[protein] + ATP = O-phospho-L-threonyl-[protein] + ADP + H(+)</text>
        <dbReference type="Rhea" id="RHEA:46608"/>
        <dbReference type="Rhea" id="RHEA-COMP:11060"/>
        <dbReference type="Rhea" id="RHEA-COMP:11605"/>
        <dbReference type="ChEBI" id="CHEBI:15378"/>
        <dbReference type="ChEBI" id="CHEBI:30013"/>
        <dbReference type="ChEBI" id="CHEBI:30616"/>
        <dbReference type="ChEBI" id="CHEBI:61977"/>
        <dbReference type="ChEBI" id="CHEBI:456216"/>
        <dbReference type="EC" id="2.7.11.1"/>
    </reaction>
</comment>
<gene>
    <name evidence="10" type="ORF">CERZMDRAFT_82189</name>
</gene>
<dbReference type="PANTHER" id="PTHR24419">
    <property type="entry name" value="INTERLEUKIN-1 RECEPTOR-ASSOCIATED KINASE"/>
    <property type="match status" value="1"/>
</dbReference>
<dbReference type="OrthoDB" id="21018at2759"/>
<keyword evidence="2" id="KW-0723">Serine/threonine-protein kinase</keyword>
<evidence type="ECO:0000256" key="6">
    <source>
        <dbReference type="ARBA" id="ARBA00022840"/>
    </source>
</evidence>
<dbReference type="Gene3D" id="1.10.510.10">
    <property type="entry name" value="Transferase(Phosphotransferase) domain 1"/>
    <property type="match status" value="1"/>
</dbReference>
<evidence type="ECO:0000256" key="8">
    <source>
        <dbReference type="ARBA" id="ARBA00048679"/>
    </source>
</evidence>
<accession>A0A6A6FNT5</accession>
<dbReference type="InterPro" id="IPR024604">
    <property type="entry name" value="GSG2_C"/>
</dbReference>
<evidence type="ECO:0000256" key="5">
    <source>
        <dbReference type="ARBA" id="ARBA00022777"/>
    </source>
</evidence>
<dbReference type="Proteomes" id="UP000799539">
    <property type="component" value="Unassembled WGS sequence"/>
</dbReference>
<comment type="catalytic activity">
    <reaction evidence="8">
        <text>L-seryl-[protein] + ATP = O-phospho-L-seryl-[protein] + ADP + H(+)</text>
        <dbReference type="Rhea" id="RHEA:17989"/>
        <dbReference type="Rhea" id="RHEA-COMP:9863"/>
        <dbReference type="Rhea" id="RHEA-COMP:11604"/>
        <dbReference type="ChEBI" id="CHEBI:15378"/>
        <dbReference type="ChEBI" id="CHEBI:29999"/>
        <dbReference type="ChEBI" id="CHEBI:30616"/>
        <dbReference type="ChEBI" id="CHEBI:83421"/>
        <dbReference type="ChEBI" id="CHEBI:456216"/>
        <dbReference type="EC" id="2.7.11.1"/>
    </reaction>
</comment>
<dbReference type="GO" id="GO:0000278">
    <property type="term" value="P:mitotic cell cycle"/>
    <property type="evidence" value="ECO:0007669"/>
    <property type="project" value="TreeGrafter"/>
</dbReference>
<dbReference type="Pfam" id="PF12330">
    <property type="entry name" value="Haspin_kinase"/>
    <property type="match status" value="1"/>
</dbReference>
<evidence type="ECO:0000313" key="11">
    <source>
        <dbReference type="Proteomes" id="UP000799539"/>
    </source>
</evidence>
<feature type="domain" description="Protein kinase" evidence="9">
    <location>
        <begin position="87"/>
        <end position="468"/>
    </location>
</feature>
<evidence type="ECO:0000259" key="9">
    <source>
        <dbReference type="PROSITE" id="PS50011"/>
    </source>
</evidence>
<dbReference type="PROSITE" id="PS50011">
    <property type="entry name" value="PROTEIN_KINASE_DOM"/>
    <property type="match status" value="1"/>
</dbReference>
<keyword evidence="5" id="KW-0418">Kinase</keyword>
<name>A0A6A6FNT5_9PEZI</name>
<dbReference type="AlphaFoldDB" id="A0A6A6FNT5"/>
<keyword evidence="4" id="KW-0547">Nucleotide-binding</keyword>
<sequence length="522" mass="59219">MQALRRSPRKAKCVQKLVPCTPRHRRAPKDAQDNEMVVATRGTQLAPQDVHSQKLGCPYQQHCSELLDLSTHSLTDFSIWSEDISEHFSVTKIAEASFGEVYRLSLLEDISGFCRTDESVFKVIPLTPAPDALPLDKRKRTAALKRAEGMTSPHDVATEVKLLQRMSSIPGFTNFRDVRILQGRPPPAFISAYKAWNTTQKSQKKEVSHFPDPGKKTSYNSDQLWAVIEMQDAGTDLERLLESNNCTSIFHVWDIFWHTVLTLAKGEESAEFEHRDLHLGNICVRYPSESTVDTIDTSRKLNFTSLETTIIDYTLSRCLMTSPCTVAPPSPSPNVLQEPDQIAYTDLSLPHHKSLFEGDSTEEYQYDIYRYMRGALYFDHPFHPQISAEELHSLTPSRLSEVSHGRNWKQFHPQTNLCWLHLILYKLLEQIEWPSSSAKGKAAKRNRKKRPEEYEVWKRGVELEDVLLAVQELLGPNAICGKEGVRSTRDLVAVAIAEGWLDMEDLVGEEECLVNGMGELGI</sequence>
<dbReference type="GO" id="GO:0005634">
    <property type="term" value="C:nucleus"/>
    <property type="evidence" value="ECO:0007669"/>
    <property type="project" value="TreeGrafter"/>
</dbReference>
<dbReference type="SMART" id="SM01331">
    <property type="entry name" value="DUF3635"/>
    <property type="match status" value="1"/>
</dbReference>
<organism evidence="10 11">
    <name type="scientific">Cercospora zeae-maydis SCOH1-5</name>
    <dbReference type="NCBI Taxonomy" id="717836"/>
    <lineage>
        <taxon>Eukaryota</taxon>
        <taxon>Fungi</taxon>
        <taxon>Dikarya</taxon>
        <taxon>Ascomycota</taxon>
        <taxon>Pezizomycotina</taxon>
        <taxon>Dothideomycetes</taxon>
        <taxon>Dothideomycetidae</taxon>
        <taxon>Mycosphaerellales</taxon>
        <taxon>Mycosphaerellaceae</taxon>
        <taxon>Cercospora</taxon>
    </lineage>
</organism>
<evidence type="ECO:0000256" key="3">
    <source>
        <dbReference type="ARBA" id="ARBA00022679"/>
    </source>
</evidence>
<proteinExistence type="predicted"/>
<evidence type="ECO:0000256" key="2">
    <source>
        <dbReference type="ARBA" id="ARBA00022527"/>
    </source>
</evidence>
<protein>
    <recommendedName>
        <fullName evidence="1">non-specific serine/threonine protein kinase</fullName>
        <ecNumber evidence="1">2.7.11.1</ecNumber>
    </recommendedName>
</protein>
<evidence type="ECO:0000256" key="1">
    <source>
        <dbReference type="ARBA" id="ARBA00012513"/>
    </source>
</evidence>
<dbReference type="InterPro" id="IPR011009">
    <property type="entry name" value="Kinase-like_dom_sf"/>
</dbReference>
<dbReference type="InterPro" id="IPR000719">
    <property type="entry name" value="Prot_kinase_dom"/>
</dbReference>
<dbReference type="PANTHER" id="PTHR24419:SF18">
    <property type="entry name" value="SERINE_THREONINE-PROTEIN KINASE HASPIN"/>
    <property type="match status" value="1"/>
</dbReference>
<keyword evidence="6" id="KW-0067">ATP-binding</keyword>
<dbReference type="GO" id="GO:0072354">
    <property type="term" value="F:histone H3T3 kinase activity"/>
    <property type="evidence" value="ECO:0007669"/>
    <property type="project" value="TreeGrafter"/>
</dbReference>
<evidence type="ECO:0000313" key="10">
    <source>
        <dbReference type="EMBL" id="KAF2215122.1"/>
    </source>
</evidence>
<dbReference type="GO" id="GO:0035556">
    <property type="term" value="P:intracellular signal transduction"/>
    <property type="evidence" value="ECO:0007669"/>
    <property type="project" value="TreeGrafter"/>
</dbReference>
<keyword evidence="3" id="KW-0808">Transferase</keyword>
<dbReference type="SUPFAM" id="SSF56112">
    <property type="entry name" value="Protein kinase-like (PK-like)"/>
    <property type="match status" value="1"/>
</dbReference>
<evidence type="ECO:0000256" key="4">
    <source>
        <dbReference type="ARBA" id="ARBA00022741"/>
    </source>
</evidence>
<dbReference type="EMBL" id="ML992666">
    <property type="protein sequence ID" value="KAF2215122.1"/>
    <property type="molecule type" value="Genomic_DNA"/>
</dbReference>
<dbReference type="GO" id="GO:0005737">
    <property type="term" value="C:cytoplasm"/>
    <property type="evidence" value="ECO:0007669"/>
    <property type="project" value="TreeGrafter"/>
</dbReference>
<evidence type="ECO:0000256" key="7">
    <source>
        <dbReference type="ARBA" id="ARBA00047899"/>
    </source>
</evidence>
<keyword evidence="11" id="KW-1185">Reference proteome</keyword>
<dbReference type="GO" id="GO:0005524">
    <property type="term" value="F:ATP binding"/>
    <property type="evidence" value="ECO:0007669"/>
    <property type="project" value="UniProtKB-KW"/>
</dbReference>
<reference evidence="10" key="1">
    <citation type="journal article" date="2020" name="Stud. Mycol.">
        <title>101 Dothideomycetes genomes: a test case for predicting lifestyles and emergence of pathogens.</title>
        <authorList>
            <person name="Haridas S."/>
            <person name="Albert R."/>
            <person name="Binder M."/>
            <person name="Bloem J."/>
            <person name="Labutti K."/>
            <person name="Salamov A."/>
            <person name="Andreopoulos B."/>
            <person name="Baker S."/>
            <person name="Barry K."/>
            <person name="Bills G."/>
            <person name="Bluhm B."/>
            <person name="Cannon C."/>
            <person name="Castanera R."/>
            <person name="Culley D."/>
            <person name="Daum C."/>
            <person name="Ezra D."/>
            <person name="Gonzalez J."/>
            <person name="Henrissat B."/>
            <person name="Kuo A."/>
            <person name="Liang C."/>
            <person name="Lipzen A."/>
            <person name="Lutzoni F."/>
            <person name="Magnuson J."/>
            <person name="Mondo S."/>
            <person name="Nolan M."/>
            <person name="Ohm R."/>
            <person name="Pangilinan J."/>
            <person name="Park H.-J."/>
            <person name="Ramirez L."/>
            <person name="Alfaro M."/>
            <person name="Sun H."/>
            <person name="Tritt A."/>
            <person name="Yoshinaga Y."/>
            <person name="Zwiers L.-H."/>
            <person name="Turgeon B."/>
            <person name="Goodwin S."/>
            <person name="Spatafora J."/>
            <person name="Crous P."/>
            <person name="Grigoriev I."/>
        </authorList>
    </citation>
    <scope>NUCLEOTIDE SEQUENCE</scope>
    <source>
        <strain evidence="10">SCOH1-5</strain>
    </source>
</reference>
<dbReference type="EC" id="2.7.11.1" evidence="1"/>